<feature type="active site" description="O-isoaspartyl threonine intermediate" evidence="4">
    <location>
        <position position="13"/>
    </location>
</feature>
<dbReference type="EMBL" id="SOBG01000001">
    <property type="protein sequence ID" value="TDT72403.1"/>
    <property type="molecule type" value="Genomic_DNA"/>
</dbReference>
<dbReference type="Gene3D" id="3.40.50.1170">
    <property type="entry name" value="L-asparaginase, N-terminal domain"/>
    <property type="match status" value="1"/>
</dbReference>
<name>A0AA46E0Z8_9FUSO</name>
<dbReference type="InterPro" id="IPR037152">
    <property type="entry name" value="L-asparaginase_N_sf"/>
</dbReference>
<keyword evidence="3" id="KW-0378">Hydrolase</keyword>
<dbReference type="PIRSF" id="PIRSF001220">
    <property type="entry name" value="L-ASNase_gatD"/>
    <property type="match status" value="1"/>
</dbReference>
<dbReference type="InterPro" id="IPR020827">
    <property type="entry name" value="Asparaginase/glutaminase_AS1"/>
</dbReference>
<evidence type="ECO:0000259" key="7">
    <source>
        <dbReference type="Pfam" id="PF00710"/>
    </source>
</evidence>
<evidence type="ECO:0000256" key="3">
    <source>
        <dbReference type="ARBA" id="ARBA00022801"/>
    </source>
</evidence>
<evidence type="ECO:0000256" key="5">
    <source>
        <dbReference type="PIRSR" id="PIRSR001220-2"/>
    </source>
</evidence>
<organism evidence="9 10">
    <name type="scientific">Hypnocyclicus thermotrophus</name>
    <dbReference type="NCBI Taxonomy" id="1627895"/>
    <lineage>
        <taxon>Bacteria</taxon>
        <taxon>Fusobacteriati</taxon>
        <taxon>Fusobacteriota</taxon>
        <taxon>Fusobacteriia</taxon>
        <taxon>Fusobacteriales</taxon>
        <taxon>Fusobacteriaceae</taxon>
        <taxon>Hypnocyclicus</taxon>
    </lineage>
</organism>
<accession>A0AA46E0Z8</accession>
<dbReference type="PROSITE" id="PS51732">
    <property type="entry name" value="ASN_GLN_ASE_3"/>
    <property type="match status" value="1"/>
</dbReference>
<evidence type="ECO:0000256" key="1">
    <source>
        <dbReference type="ARBA" id="ARBA00010518"/>
    </source>
</evidence>
<dbReference type="InterPro" id="IPR027473">
    <property type="entry name" value="L-asparaginase_C"/>
</dbReference>
<protein>
    <recommendedName>
        <fullName evidence="2">asparaginase</fullName>
        <ecNumber evidence="2">3.5.1.1</ecNumber>
    </recommendedName>
</protein>
<dbReference type="Gene3D" id="3.40.50.40">
    <property type="match status" value="1"/>
</dbReference>
<dbReference type="FunFam" id="3.40.50.40:FF:000001">
    <property type="entry name" value="L-asparaginase 1"/>
    <property type="match status" value="1"/>
</dbReference>
<dbReference type="PROSITE" id="PS00144">
    <property type="entry name" value="ASN_GLN_ASE_1"/>
    <property type="match status" value="1"/>
</dbReference>
<dbReference type="AlphaFoldDB" id="A0AA46E0Z8"/>
<dbReference type="InterPro" id="IPR040919">
    <property type="entry name" value="Asparaginase_C"/>
</dbReference>
<feature type="domain" description="L-asparaginase N-terminal" evidence="7">
    <location>
        <begin position="4"/>
        <end position="193"/>
    </location>
</feature>
<feature type="active site" evidence="6">
    <location>
        <position position="13"/>
    </location>
</feature>
<dbReference type="InterPro" id="IPR006033">
    <property type="entry name" value="AsnA_fam"/>
</dbReference>
<gene>
    <name evidence="9" type="ORF">EV215_0207</name>
</gene>
<dbReference type="CDD" id="cd08963">
    <property type="entry name" value="L-asparaginase_I"/>
    <property type="match status" value="1"/>
</dbReference>
<comment type="similarity">
    <text evidence="1">Belongs to the asparaginase 1 family.</text>
</comment>
<dbReference type="InterPro" id="IPR036152">
    <property type="entry name" value="Asp/glu_Ase-like_sf"/>
</dbReference>
<dbReference type="GO" id="GO:0009066">
    <property type="term" value="P:aspartate family amino acid metabolic process"/>
    <property type="evidence" value="ECO:0007669"/>
    <property type="project" value="UniProtKB-ARBA"/>
</dbReference>
<evidence type="ECO:0000259" key="8">
    <source>
        <dbReference type="Pfam" id="PF17763"/>
    </source>
</evidence>
<feature type="binding site" evidence="5">
    <location>
        <position position="60"/>
    </location>
    <ligand>
        <name>substrate</name>
    </ligand>
</feature>
<dbReference type="FunFam" id="3.40.50.1170:FF:000001">
    <property type="entry name" value="L-asparaginase 2"/>
    <property type="match status" value="1"/>
</dbReference>
<dbReference type="InterPro" id="IPR027474">
    <property type="entry name" value="L-asparaginase_N"/>
</dbReference>
<dbReference type="Pfam" id="PF17763">
    <property type="entry name" value="Asparaginase_C"/>
    <property type="match status" value="1"/>
</dbReference>
<comment type="caution">
    <text evidence="9">The sequence shown here is derived from an EMBL/GenBank/DDBJ whole genome shotgun (WGS) entry which is preliminary data.</text>
</comment>
<dbReference type="GO" id="GO:0004067">
    <property type="term" value="F:asparaginase activity"/>
    <property type="evidence" value="ECO:0007669"/>
    <property type="project" value="UniProtKB-UniRule"/>
</dbReference>
<dbReference type="SFLD" id="SFLDS00057">
    <property type="entry name" value="Glutaminase/Asparaginase"/>
    <property type="match status" value="1"/>
</dbReference>
<dbReference type="SUPFAM" id="SSF53774">
    <property type="entry name" value="Glutaminase/Asparaginase"/>
    <property type="match status" value="1"/>
</dbReference>
<dbReference type="PRINTS" id="PR00139">
    <property type="entry name" value="ASNGLNASE"/>
</dbReference>
<dbReference type="Proteomes" id="UP000294678">
    <property type="component" value="Unassembled WGS sequence"/>
</dbReference>
<feature type="binding site" evidence="5">
    <location>
        <begin position="91"/>
        <end position="92"/>
    </location>
    <ligand>
        <name>substrate</name>
    </ligand>
</feature>
<evidence type="ECO:0000313" key="9">
    <source>
        <dbReference type="EMBL" id="TDT72403.1"/>
    </source>
</evidence>
<dbReference type="PANTHER" id="PTHR11707:SF28">
    <property type="entry name" value="60 KDA LYSOPHOSPHOLIPASE"/>
    <property type="match status" value="1"/>
</dbReference>
<dbReference type="InterPro" id="IPR041725">
    <property type="entry name" value="L-asparaginase_I"/>
</dbReference>
<reference evidence="9 10" key="1">
    <citation type="submission" date="2019-03" db="EMBL/GenBank/DDBJ databases">
        <title>Genomic Encyclopedia of Type Strains, Phase IV (KMG-IV): sequencing the most valuable type-strain genomes for metagenomic binning, comparative biology and taxonomic classification.</title>
        <authorList>
            <person name="Goeker M."/>
        </authorList>
    </citation>
    <scope>NUCLEOTIDE SEQUENCE [LARGE SCALE GENOMIC DNA]</scope>
    <source>
        <strain evidence="9 10">DSM 100055</strain>
    </source>
</reference>
<dbReference type="SMART" id="SM00870">
    <property type="entry name" value="Asparaginase"/>
    <property type="match status" value="1"/>
</dbReference>
<evidence type="ECO:0000313" key="10">
    <source>
        <dbReference type="Proteomes" id="UP000294678"/>
    </source>
</evidence>
<dbReference type="PIRSF" id="PIRSF500176">
    <property type="entry name" value="L_ASNase"/>
    <property type="match status" value="1"/>
</dbReference>
<feature type="domain" description="Asparaginase/glutaminase C-terminal" evidence="8">
    <location>
        <begin position="214"/>
        <end position="331"/>
    </location>
</feature>
<proteinExistence type="inferred from homology"/>
<dbReference type="InterPro" id="IPR006034">
    <property type="entry name" value="Asparaginase/glutaminase-like"/>
</dbReference>
<evidence type="ECO:0000256" key="2">
    <source>
        <dbReference type="ARBA" id="ARBA00012920"/>
    </source>
</evidence>
<keyword evidence="10" id="KW-1185">Reference proteome</keyword>
<evidence type="ECO:0000256" key="6">
    <source>
        <dbReference type="PROSITE-ProRule" id="PRU10099"/>
    </source>
</evidence>
<dbReference type="Pfam" id="PF00710">
    <property type="entry name" value="Asparaginase"/>
    <property type="match status" value="1"/>
</dbReference>
<dbReference type="PANTHER" id="PTHR11707">
    <property type="entry name" value="L-ASPARAGINASE"/>
    <property type="match status" value="1"/>
</dbReference>
<dbReference type="RefSeq" id="WP_134112023.1">
    <property type="nucleotide sequence ID" value="NZ_SOBG01000001.1"/>
</dbReference>
<evidence type="ECO:0000256" key="4">
    <source>
        <dbReference type="PIRSR" id="PIRSR001220-1"/>
    </source>
</evidence>
<dbReference type="EC" id="3.5.1.1" evidence="2"/>
<sequence>MSKKILIINTGGTIGMVNLDKNNPLSPLIPAKSWKDIAYKYPILYKYNTEYIQLPKLIDSSDMKPKNWIEIANLIYKNYSKYDSFVILHGTDTMAYTASSLSFMLKNLSKTVVLTGSQVPLQNSRTDGLQNLISALDIASNEKTIPEVTIFFRDALYRGNRSRKLYTNKYAGFDSPNYPHLAEAGAEIIFNDKFIKPLPKPEEVFYINTELESNIMILELFPGFDPNILKGIFTSKNNIKGLILKTYGNGNAPSNTEFLSILHEIAEKNVIIINITQCISGMVKLGLYQASSGLIDSGVISGIDLTPEAAVTKLMYLLGKNLPIEEVKRLMQKNIAGEQTLNHFQIILNKNNIIENNNIMYIKIPGEVDFDKIKSATLHIKNIKYLEEKEKIIMKFFINYKDASLDTPDNFEKCLTSFEKPCNNKNIIIDISTKLKSLLKDGNLTPLYIISNIKFKYTEMNISIYTNV</sequence>
<dbReference type="NCBIfam" id="TIGR00519">
    <property type="entry name" value="asnASE_I"/>
    <property type="match status" value="1"/>
</dbReference>